<dbReference type="RefSeq" id="WP_377507246.1">
    <property type="nucleotide sequence ID" value="NZ_JBHSQS010000004.1"/>
</dbReference>
<accession>A0ABW1H0H5</accession>
<organism evidence="1 2">
    <name type="scientific">Micromonospora vulcania</name>
    <dbReference type="NCBI Taxonomy" id="1441873"/>
    <lineage>
        <taxon>Bacteria</taxon>
        <taxon>Bacillati</taxon>
        <taxon>Actinomycetota</taxon>
        <taxon>Actinomycetes</taxon>
        <taxon>Micromonosporales</taxon>
        <taxon>Micromonosporaceae</taxon>
        <taxon>Micromonospora</taxon>
    </lineage>
</organism>
<dbReference type="EMBL" id="JBHSQS010000004">
    <property type="protein sequence ID" value="MFC5923099.1"/>
    <property type="molecule type" value="Genomic_DNA"/>
</dbReference>
<dbReference type="SUPFAM" id="SSF50998">
    <property type="entry name" value="Quinoprotein alcohol dehydrogenase-like"/>
    <property type="match status" value="1"/>
</dbReference>
<name>A0ABW1H0H5_9ACTN</name>
<comment type="caution">
    <text evidence="1">The sequence shown here is derived from an EMBL/GenBank/DDBJ whole genome shotgun (WGS) entry which is preliminary data.</text>
</comment>
<dbReference type="Gene3D" id="2.130.10.10">
    <property type="entry name" value="YVTN repeat-like/Quinoprotein amine dehydrogenase"/>
    <property type="match status" value="1"/>
</dbReference>
<dbReference type="InterPro" id="IPR015943">
    <property type="entry name" value="WD40/YVTN_repeat-like_dom_sf"/>
</dbReference>
<dbReference type="InterPro" id="IPR011047">
    <property type="entry name" value="Quinoprotein_ADH-like_sf"/>
</dbReference>
<evidence type="ECO:0000313" key="2">
    <source>
        <dbReference type="Proteomes" id="UP001596226"/>
    </source>
</evidence>
<dbReference type="Proteomes" id="UP001596226">
    <property type="component" value="Unassembled WGS sequence"/>
</dbReference>
<sequence>MSAFEIRTDRVLGAGPFREIGQPRVVATHPDGEVIVVAGALIRPQWHGRDVSGRSRPHSGWYPAAVYRSGDLACMAHFTTRWPANTIAFHPTLPLVAIGTGAYDGGWAYEGELLLLNLSTGTTVSVLAYPREVRQVAWGDPQTLDLVLAIPCDEDEQRFGTTSLACSIQRDDWDRATTAMLRMPYGETPVPDGPRTDLALAATIIERLCHQRGLRWVARRAVWAVDSLPDGRIIAALEGVRLECWSPASEEPLWRLPTDGAGCQANVLPDGRTALAVTQTARRFEDRRWTIDPSVVAQVDLDTGAVETIHEPAWPAIVVSRADGWWALRGTEHTGQATTEEITLRSPDGAPAATVSLGRYDLFNHFFDIRYTPDLLFLQGRADKPWQDKWVVAVDVPEGSMRRLFPLEWDESRGGHLFGGCGAYLDDRSGPALVYAGAVHDGAGLLPGNAFVVRRAYPTGELQWVFTADHEVTALDADGDFIYVTFNSGELVLLRAEDGAVQARQELRVNGHRVVPLSLVRLSPDRLAIGTLDGRVLICSLAASPDLASDQE</sequence>
<evidence type="ECO:0000313" key="1">
    <source>
        <dbReference type="EMBL" id="MFC5923099.1"/>
    </source>
</evidence>
<keyword evidence="2" id="KW-1185">Reference proteome</keyword>
<proteinExistence type="predicted"/>
<protein>
    <submittedName>
        <fullName evidence="1">Uncharacterized protein</fullName>
    </submittedName>
</protein>
<reference evidence="2" key="1">
    <citation type="journal article" date="2019" name="Int. J. Syst. Evol. Microbiol.">
        <title>The Global Catalogue of Microorganisms (GCM) 10K type strain sequencing project: providing services to taxonomists for standard genome sequencing and annotation.</title>
        <authorList>
            <consortium name="The Broad Institute Genomics Platform"/>
            <consortium name="The Broad Institute Genome Sequencing Center for Infectious Disease"/>
            <person name="Wu L."/>
            <person name="Ma J."/>
        </authorList>
    </citation>
    <scope>NUCLEOTIDE SEQUENCE [LARGE SCALE GENOMIC DNA]</scope>
    <source>
        <strain evidence="2">CGMCC 4.7144</strain>
    </source>
</reference>
<gene>
    <name evidence="1" type="ORF">ACFQGL_07045</name>
</gene>